<dbReference type="EMBL" id="KQ976579">
    <property type="protein sequence ID" value="KYM80060.1"/>
    <property type="molecule type" value="Genomic_DNA"/>
</dbReference>
<comment type="similarity">
    <text evidence="1">Belongs to the ATP-dependent AMP-binding enzyme family.</text>
</comment>
<evidence type="ECO:0000313" key="4">
    <source>
        <dbReference type="EMBL" id="KYM80060.1"/>
    </source>
</evidence>
<dbReference type="Proteomes" id="UP000078540">
    <property type="component" value="Unassembled WGS sequence"/>
</dbReference>
<dbReference type="AlphaFoldDB" id="A0A195B725"/>
<dbReference type="GO" id="GO:0004497">
    <property type="term" value="F:monooxygenase activity"/>
    <property type="evidence" value="ECO:0007669"/>
    <property type="project" value="UniProtKB-KW"/>
</dbReference>
<dbReference type="GO" id="GO:0016405">
    <property type="term" value="F:CoA-ligase activity"/>
    <property type="evidence" value="ECO:0007669"/>
    <property type="project" value="TreeGrafter"/>
</dbReference>
<evidence type="ECO:0000259" key="3">
    <source>
        <dbReference type="Pfam" id="PF13193"/>
    </source>
</evidence>
<feature type="domain" description="AMP-binding enzyme C-terminal" evidence="3">
    <location>
        <begin position="43"/>
        <end position="118"/>
    </location>
</feature>
<proteinExistence type="inferred from homology"/>
<gene>
    <name evidence="4" type="ORF">ALC53_09586</name>
</gene>
<evidence type="ECO:0000313" key="5">
    <source>
        <dbReference type="Proteomes" id="UP000078540"/>
    </source>
</evidence>
<dbReference type="InterPro" id="IPR025110">
    <property type="entry name" value="AMP-bd_C"/>
</dbReference>
<protein>
    <submittedName>
        <fullName evidence="4">Luciferin 4-monooxygenase</fullName>
    </submittedName>
</protein>
<dbReference type="SUPFAM" id="SSF56801">
    <property type="entry name" value="Acetyl-CoA synthetase-like"/>
    <property type="match status" value="1"/>
</dbReference>
<name>A0A195B725_9HYME</name>
<dbReference type="Gene3D" id="3.40.50.12780">
    <property type="entry name" value="N-terminal domain of ligase-like"/>
    <property type="match status" value="1"/>
</dbReference>
<keyword evidence="4" id="KW-0503">Monooxygenase</keyword>
<sequence length="130" mass="14547">MHNISGWLLSGDLGFYDDDGELFITSRISDFILFRAINVLPTEIEAVLQTHPAVFQVVVIGIPHELDEQHPMAIVSIIPGKTVEQELINLVETNLPDHCRIRGGVKFVDEIPRTATGKIAKRQLQSMFVN</sequence>
<dbReference type="PANTHER" id="PTHR24096">
    <property type="entry name" value="LONG-CHAIN-FATTY-ACID--COA LIGASE"/>
    <property type="match status" value="1"/>
</dbReference>
<dbReference type="Pfam" id="PF13193">
    <property type="entry name" value="AMP-binding_C"/>
    <property type="match status" value="1"/>
</dbReference>
<accession>A0A195B725</accession>
<dbReference type="PANTHER" id="PTHR24096:SF149">
    <property type="entry name" value="AMP-BINDING DOMAIN-CONTAINING PROTEIN-RELATED"/>
    <property type="match status" value="1"/>
</dbReference>
<dbReference type="InterPro" id="IPR045851">
    <property type="entry name" value="AMP-bd_C_sf"/>
</dbReference>
<organism evidence="4 5">
    <name type="scientific">Atta colombica</name>
    <dbReference type="NCBI Taxonomy" id="520822"/>
    <lineage>
        <taxon>Eukaryota</taxon>
        <taxon>Metazoa</taxon>
        <taxon>Ecdysozoa</taxon>
        <taxon>Arthropoda</taxon>
        <taxon>Hexapoda</taxon>
        <taxon>Insecta</taxon>
        <taxon>Pterygota</taxon>
        <taxon>Neoptera</taxon>
        <taxon>Endopterygota</taxon>
        <taxon>Hymenoptera</taxon>
        <taxon>Apocrita</taxon>
        <taxon>Aculeata</taxon>
        <taxon>Formicoidea</taxon>
        <taxon>Formicidae</taxon>
        <taxon>Myrmicinae</taxon>
        <taxon>Atta</taxon>
    </lineage>
</organism>
<keyword evidence="2" id="KW-0436">Ligase</keyword>
<reference evidence="4 5" key="1">
    <citation type="submission" date="2015-09" db="EMBL/GenBank/DDBJ databases">
        <title>Atta colombica WGS genome.</title>
        <authorList>
            <person name="Nygaard S."/>
            <person name="Hu H."/>
            <person name="Boomsma J."/>
            <person name="Zhang G."/>
        </authorList>
    </citation>
    <scope>NUCLEOTIDE SEQUENCE [LARGE SCALE GENOMIC DNA]</scope>
    <source>
        <strain evidence="4">Treedump-2</strain>
        <tissue evidence="4">Whole body</tissue>
    </source>
</reference>
<keyword evidence="5" id="KW-1185">Reference proteome</keyword>
<evidence type="ECO:0000256" key="2">
    <source>
        <dbReference type="ARBA" id="ARBA00022598"/>
    </source>
</evidence>
<keyword evidence="4" id="KW-0560">Oxidoreductase</keyword>
<dbReference type="Gene3D" id="3.30.300.30">
    <property type="match status" value="1"/>
</dbReference>
<dbReference type="STRING" id="520822.A0A195B725"/>
<evidence type="ECO:0000256" key="1">
    <source>
        <dbReference type="ARBA" id="ARBA00006432"/>
    </source>
</evidence>
<dbReference type="InterPro" id="IPR042099">
    <property type="entry name" value="ANL_N_sf"/>
</dbReference>